<keyword evidence="4" id="KW-1185">Reference proteome</keyword>
<dbReference type="PANTHER" id="PTHR40459">
    <property type="entry name" value="CONSERVED HYPOTHETICAL ALANINE AND LEUCINE RICH PROTEIN"/>
    <property type="match status" value="1"/>
</dbReference>
<gene>
    <name evidence="3" type="ORF">SAMN02745196_01379</name>
</gene>
<dbReference type="EMBL" id="FQXP01000005">
    <property type="protein sequence ID" value="SHH79038.1"/>
    <property type="molecule type" value="Genomic_DNA"/>
</dbReference>
<evidence type="ECO:0000259" key="2">
    <source>
        <dbReference type="Pfam" id="PF10728"/>
    </source>
</evidence>
<dbReference type="InterPro" id="IPR008927">
    <property type="entry name" value="6-PGluconate_DH-like_C_sf"/>
</dbReference>
<organism evidence="3 4">
    <name type="scientific">Clostridium collagenovorans DSM 3089</name>
    <dbReference type="NCBI Taxonomy" id="1121306"/>
    <lineage>
        <taxon>Bacteria</taxon>
        <taxon>Bacillati</taxon>
        <taxon>Bacillota</taxon>
        <taxon>Clostridia</taxon>
        <taxon>Eubacteriales</taxon>
        <taxon>Clostridiaceae</taxon>
        <taxon>Clostridium</taxon>
    </lineage>
</organism>
<dbReference type="InterPro" id="IPR018931">
    <property type="entry name" value="DUF2520"/>
</dbReference>
<dbReference type="Gene3D" id="3.40.50.720">
    <property type="entry name" value="NAD(P)-binding Rossmann-like Domain"/>
    <property type="match status" value="1"/>
</dbReference>
<dbReference type="OrthoDB" id="9810755at2"/>
<dbReference type="RefSeq" id="WP_072831300.1">
    <property type="nucleotide sequence ID" value="NZ_FQXP01000005.1"/>
</dbReference>
<dbReference type="STRING" id="1121306.SAMN02745196_01379"/>
<evidence type="ECO:0000313" key="3">
    <source>
        <dbReference type="EMBL" id="SHH79038.1"/>
    </source>
</evidence>
<accession>A0A1M5VV17</accession>
<dbReference type="InterPro" id="IPR036291">
    <property type="entry name" value="NAD(P)-bd_dom_sf"/>
</dbReference>
<dbReference type="AlphaFoldDB" id="A0A1M5VV17"/>
<dbReference type="SUPFAM" id="SSF51735">
    <property type="entry name" value="NAD(P)-binding Rossmann-fold domains"/>
    <property type="match status" value="1"/>
</dbReference>
<evidence type="ECO:0000313" key="4">
    <source>
        <dbReference type="Proteomes" id="UP000184526"/>
    </source>
</evidence>
<dbReference type="Pfam" id="PF10728">
    <property type="entry name" value="DUF2520"/>
    <property type="match status" value="1"/>
</dbReference>
<proteinExistence type="predicted"/>
<dbReference type="PANTHER" id="PTHR40459:SF1">
    <property type="entry name" value="CONSERVED HYPOTHETICAL ALANINE AND LEUCINE RICH PROTEIN"/>
    <property type="match status" value="1"/>
</dbReference>
<dbReference type="InterPro" id="IPR037108">
    <property type="entry name" value="TM1727-like_C_sf"/>
</dbReference>
<dbReference type="SUPFAM" id="SSF48179">
    <property type="entry name" value="6-phosphogluconate dehydrogenase C-terminal domain-like"/>
    <property type="match status" value="1"/>
</dbReference>
<dbReference type="Gene3D" id="1.10.1040.20">
    <property type="entry name" value="ProC-like, C-terminal domain"/>
    <property type="match status" value="1"/>
</dbReference>
<feature type="domain" description="DUF2520" evidence="2">
    <location>
        <begin position="133"/>
        <end position="256"/>
    </location>
</feature>
<dbReference type="Proteomes" id="UP000184526">
    <property type="component" value="Unassembled WGS sequence"/>
</dbReference>
<dbReference type="InterPro" id="IPR028939">
    <property type="entry name" value="P5C_Rdtase_cat_N"/>
</dbReference>
<feature type="domain" description="Pyrroline-5-carboxylate reductase catalytic N-terminal" evidence="1">
    <location>
        <begin position="2"/>
        <end position="88"/>
    </location>
</feature>
<evidence type="ECO:0000259" key="1">
    <source>
        <dbReference type="Pfam" id="PF03807"/>
    </source>
</evidence>
<reference evidence="3 4" key="1">
    <citation type="submission" date="2016-11" db="EMBL/GenBank/DDBJ databases">
        <authorList>
            <person name="Jaros S."/>
            <person name="Januszkiewicz K."/>
            <person name="Wedrychowicz H."/>
        </authorList>
    </citation>
    <scope>NUCLEOTIDE SEQUENCE [LARGE SCALE GENOMIC DNA]</scope>
    <source>
        <strain evidence="3 4">DSM 3089</strain>
    </source>
</reference>
<name>A0A1M5VV17_9CLOT</name>
<dbReference type="Pfam" id="PF03807">
    <property type="entry name" value="F420_oxidored"/>
    <property type="match status" value="1"/>
</dbReference>
<protein>
    <submittedName>
        <fullName evidence="3">Predicted oxidoreductase, contains short-chain dehydrogenase (SDR) and DUF2520 domains</fullName>
    </submittedName>
</protein>
<sequence>MKIGFIGAGKVGFSLGKYFSINNIEVSGYYSKTLESAKEAAQFTNSKFYTDLKDFLNDTEFIFITTPDDFISTVWNDLKNYYIKDKIICHCSGSISSEVFSNISNFGAYGYSLHAMYAFSDKYTSYKDLNSAYFSLEGDSKYLSYIESLIKTLGNEIIIIEKEKKYLYHLASVTVANLTLSLLNTGVDYLSLCGVDKNDALKALLPLIKNNLNNIEEKGFVKAVTGPVDRNDIGTITNHLSVIPKEDILLYTNLSNKLVKLCKEKNPDKNYSQLETYLGGYNDEKHS</sequence>